<dbReference type="EMBL" id="BAAADB010000007">
    <property type="protein sequence ID" value="GAA0503611.1"/>
    <property type="molecule type" value="Genomic_DNA"/>
</dbReference>
<protein>
    <recommendedName>
        <fullName evidence="4">TIR domain-containing protein</fullName>
    </recommendedName>
</protein>
<dbReference type="SUPFAM" id="SSF52200">
    <property type="entry name" value="Toll/Interleukin receptor TIR domain"/>
    <property type="match status" value="1"/>
</dbReference>
<feature type="region of interest" description="Disordered" evidence="1">
    <location>
        <begin position="240"/>
        <end position="263"/>
    </location>
</feature>
<sequence>MMIQGSEPFVSSENIEKGTKGLEEILSNLNQSSFGLIIMTSDNVNKPWLYFEAGVISKRFDSGPDTRVSAFMFDLKGSEVKGSNPLMSIFQYTENDKDDIFKLIKSINNSMGERRIDDAALIDLFEMVYPQFTEELNHARKYVISIQEPQIEEQSTESIEPILNELVNQNREMLRHIKSLALEKSNSAVGVKYADFSIAQRAFLKGLYGIRNDIRAGIRPDKYSFHLNSFLRSLEVLDDPDTESLNENEPSSVAENRDTGLPF</sequence>
<gene>
    <name evidence="2" type="ORF">GCM10008937_08900</name>
</gene>
<name>A0ABP3LM16_9DEIO</name>
<evidence type="ECO:0000256" key="1">
    <source>
        <dbReference type="SAM" id="MobiDB-lite"/>
    </source>
</evidence>
<dbReference type="Gene3D" id="3.40.50.10140">
    <property type="entry name" value="Toll/interleukin-1 receptor homology (TIR) domain"/>
    <property type="match status" value="1"/>
</dbReference>
<organism evidence="2 3">
    <name type="scientific">Deinococcus depolymerans</name>
    <dbReference type="NCBI Taxonomy" id="392408"/>
    <lineage>
        <taxon>Bacteria</taxon>
        <taxon>Thermotogati</taxon>
        <taxon>Deinococcota</taxon>
        <taxon>Deinococci</taxon>
        <taxon>Deinococcales</taxon>
        <taxon>Deinococcaceae</taxon>
        <taxon>Deinococcus</taxon>
    </lineage>
</organism>
<comment type="caution">
    <text evidence="2">The sequence shown here is derived from an EMBL/GenBank/DDBJ whole genome shotgun (WGS) entry which is preliminary data.</text>
</comment>
<evidence type="ECO:0008006" key="4">
    <source>
        <dbReference type="Google" id="ProtNLM"/>
    </source>
</evidence>
<keyword evidence="3" id="KW-1185">Reference proteome</keyword>
<reference evidence="3" key="1">
    <citation type="journal article" date="2019" name="Int. J. Syst. Evol. Microbiol.">
        <title>The Global Catalogue of Microorganisms (GCM) 10K type strain sequencing project: providing services to taxonomists for standard genome sequencing and annotation.</title>
        <authorList>
            <consortium name="The Broad Institute Genomics Platform"/>
            <consortium name="The Broad Institute Genome Sequencing Center for Infectious Disease"/>
            <person name="Wu L."/>
            <person name="Ma J."/>
        </authorList>
    </citation>
    <scope>NUCLEOTIDE SEQUENCE [LARGE SCALE GENOMIC DNA]</scope>
    <source>
        <strain evidence="3">JCM 14368</strain>
    </source>
</reference>
<evidence type="ECO:0000313" key="2">
    <source>
        <dbReference type="EMBL" id="GAA0503611.1"/>
    </source>
</evidence>
<dbReference type="InterPro" id="IPR035897">
    <property type="entry name" value="Toll_tir_struct_dom_sf"/>
</dbReference>
<dbReference type="Proteomes" id="UP001500191">
    <property type="component" value="Unassembled WGS sequence"/>
</dbReference>
<accession>A0ABP3LM16</accession>
<evidence type="ECO:0000313" key="3">
    <source>
        <dbReference type="Proteomes" id="UP001500191"/>
    </source>
</evidence>
<proteinExistence type="predicted"/>